<name>X1E688_9ZZZZ</name>
<dbReference type="EMBL" id="BART01021810">
    <property type="protein sequence ID" value="GAH04173.1"/>
    <property type="molecule type" value="Genomic_DNA"/>
</dbReference>
<reference evidence="1" key="1">
    <citation type="journal article" date="2014" name="Front. Microbiol.">
        <title>High frequency of phylogenetically diverse reductive dehalogenase-homologous genes in deep subseafloor sedimentary metagenomes.</title>
        <authorList>
            <person name="Kawai M."/>
            <person name="Futagami T."/>
            <person name="Toyoda A."/>
            <person name="Takaki Y."/>
            <person name="Nishi S."/>
            <person name="Hori S."/>
            <person name="Arai W."/>
            <person name="Tsubouchi T."/>
            <person name="Morono Y."/>
            <person name="Uchiyama I."/>
            <person name="Ito T."/>
            <person name="Fujiyama A."/>
            <person name="Inagaki F."/>
            <person name="Takami H."/>
        </authorList>
    </citation>
    <scope>NUCLEOTIDE SEQUENCE</scope>
    <source>
        <strain evidence="1">Expedition CK06-06</strain>
    </source>
</reference>
<organism evidence="1">
    <name type="scientific">marine sediment metagenome</name>
    <dbReference type="NCBI Taxonomy" id="412755"/>
    <lineage>
        <taxon>unclassified sequences</taxon>
        <taxon>metagenomes</taxon>
        <taxon>ecological metagenomes</taxon>
    </lineage>
</organism>
<gene>
    <name evidence="1" type="ORF">S01H4_40119</name>
</gene>
<proteinExistence type="predicted"/>
<accession>X1E688</accession>
<dbReference type="AlphaFoldDB" id="X1E688"/>
<evidence type="ECO:0000313" key="1">
    <source>
        <dbReference type="EMBL" id="GAH04173.1"/>
    </source>
</evidence>
<comment type="caution">
    <text evidence="1">The sequence shown here is derived from an EMBL/GenBank/DDBJ whole genome shotgun (WGS) entry which is preliminary data.</text>
</comment>
<sequence length="163" mass="17179">MKLLFTILALLIATPTLGASFQVTIPDTSVADLQIACDYLATRFRAKDPTNSECGAMLIRMGQERVAKEIITKAAERTKRDTIKARVAEVLNDFPVPLRDAVCGDGELDSLAGEQCDNGGSNSATVPDACRLSCRPAYCGDGVVDTGEVCDGAGCLSDCSGIE</sequence>
<protein>
    <submittedName>
        <fullName evidence="1">Uncharacterized protein</fullName>
    </submittedName>
</protein>